<dbReference type="InterPro" id="IPR002048">
    <property type="entry name" value="EF_hand_dom"/>
</dbReference>
<keyword evidence="3 9" id="KW-0547">Nucleotide-binding</keyword>
<feature type="transmembrane region" description="Helical" evidence="11">
    <location>
        <begin position="918"/>
        <end position="937"/>
    </location>
</feature>
<dbReference type="GO" id="GO:0005216">
    <property type="term" value="F:monoatomic ion channel activity"/>
    <property type="evidence" value="ECO:0007669"/>
    <property type="project" value="InterPro"/>
</dbReference>
<accession>A0AA36J8X2</accession>
<feature type="region of interest" description="Disordered" evidence="10">
    <location>
        <begin position="653"/>
        <end position="692"/>
    </location>
</feature>
<feature type="transmembrane region" description="Helical" evidence="11">
    <location>
        <begin position="766"/>
        <end position="789"/>
    </location>
</feature>
<dbReference type="Proteomes" id="UP001178507">
    <property type="component" value="Unassembled WGS sequence"/>
</dbReference>
<dbReference type="Gene3D" id="1.20.120.350">
    <property type="entry name" value="Voltage-gated potassium channels. Chain C"/>
    <property type="match status" value="1"/>
</dbReference>
<dbReference type="InterPro" id="IPR017441">
    <property type="entry name" value="Protein_kinase_ATP_BS"/>
</dbReference>
<evidence type="ECO:0000256" key="9">
    <source>
        <dbReference type="PROSITE-ProRule" id="PRU10141"/>
    </source>
</evidence>
<keyword evidence="2 11" id="KW-0812">Transmembrane</keyword>
<evidence type="ECO:0000256" key="8">
    <source>
        <dbReference type="ARBA" id="ARBA00024334"/>
    </source>
</evidence>
<dbReference type="GO" id="GO:0004672">
    <property type="term" value="F:protein kinase activity"/>
    <property type="evidence" value="ECO:0007669"/>
    <property type="project" value="InterPro"/>
</dbReference>
<organism evidence="14 15">
    <name type="scientific">Effrenium voratum</name>
    <dbReference type="NCBI Taxonomy" id="2562239"/>
    <lineage>
        <taxon>Eukaryota</taxon>
        <taxon>Sar</taxon>
        <taxon>Alveolata</taxon>
        <taxon>Dinophyceae</taxon>
        <taxon>Suessiales</taxon>
        <taxon>Symbiodiniaceae</taxon>
        <taxon>Effrenium</taxon>
    </lineage>
</organism>
<feature type="region of interest" description="Disordered" evidence="10">
    <location>
        <begin position="569"/>
        <end position="622"/>
    </location>
</feature>
<dbReference type="SUPFAM" id="SSF56112">
    <property type="entry name" value="Protein kinase-like (PK-like)"/>
    <property type="match status" value="1"/>
</dbReference>
<keyword evidence="15" id="KW-1185">Reference proteome</keyword>
<dbReference type="AlphaFoldDB" id="A0AA36J8X2"/>
<dbReference type="Gene3D" id="1.10.510.10">
    <property type="entry name" value="Transferase(Phosphotransferase) domain 1"/>
    <property type="match status" value="1"/>
</dbReference>
<keyword evidence="4" id="KW-0106">Calcium</keyword>
<evidence type="ECO:0000256" key="11">
    <source>
        <dbReference type="SAM" id="Phobius"/>
    </source>
</evidence>
<dbReference type="Gene3D" id="1.10.287.70">
    <property type="match status" value="1"/>
</dbReference>
<dbReference type="PROSITE" id="PS50222">
    <property type="entry name" value="EF_HAND_2"/>
    <property type="match status" value="2"/>
</dbReference>
<dbReference type="SUPFAM" id="SSF81324">
    <property type="entry name" value="Voltage-gated potassium channels"/>
    <property type="match status" value="1"/>
</dbReference>
<evidence type="ECO:0000256" key="1">
    <source>
        <dbReference type="ARBA" id="ARBA00004141"/>
    </source>
</evidence>
<feature type="transmembrane region" description="Helical" evidence="11">
    <location>
        <begin position="877"/>
        <end position="897"/>
    </location>
</feature>
<evidence type="ECO:0000313" key="14">
    <source>
        <dbReference type="EMBL" id="CAJ1401264.1"/>
    </source>
</evidence>
<comment type="similarity">
    <text evidence="8">Belongs to the protein kinase superfamily. Ser/Thr protein kinase family. CDPK subfamily.</text>
</comment>
<gene>
    <name evidence="14" type="ORF">EVOR1521_LOCUS24450</name>
</gene>
<dbReference type="InterPro" id="IPR000719">
    <property type="entry name" value="Prot_kinase_dom"/>
</dbReference>
<evidence type="ECO:0000256" key="3">
    <source>
        <dbReference type="ARBA" id="ARBA00022741"/>
    </source>
</evidence>
<evidence type="ECO:0000256" key="4">
    <source>
        <dbReference type="ARBA" id="ARBA00022837"/>
    </source>
</evidence>
<protein>
    <submittedName>
        <fullName evidence="14">Uncharacterized protein</fullName>
    </submittedName>
</protein>
<dbReference type="Gene3D" id="3.30.200.20">
    <property type="entry name" value="Phosphorylase Kinase, domain 1"/>
    <property type="match status" value="1"/>
</dbReference>
<dbReference type="GO" id="GO:0005524">
    <property type="term" value="F:ATP binding"/>
    <property type="evidence" value="ECO:0007669"/>
    <property type="project" value="UniProtKB-UniRule"/>
</dbReference>
<dbReference type="InterPro" id="IPR011009">
    <property type="entry name" value="Kinase-like_dom_sf"/>
</dbReference>
<dbReference type="GO" id="GO:0005509">
    <property type="term" value="F:calcium ion binding"/>
    <property type="evidence" value="ECO:0007669"/>
    <property type="project" value="InterPro"/>
</dbReference>
<evidence type="ECO:0000256" key="7">
    <source>
        <dbReference type="ARBA" id="ARBA00023136"/>
    </source>
</evidence>
<feature type="binding site" evidence="9">
    <location>
        <position position="190"/>
    </location>
    <ligand>
        <name>ATP</name>
        <dbReference type="ChEBI" id="CHEBI:30616"/>
    </ligand>
</feature>
<dbReference type="PROSITE" id="PS00108">
    <property type="entry name" value="PROTEIN_KINASE_ST"/>
    <property type="match status" value="1"/>
</dbReference>
<evidence type="ECO:0000256" key="2">
    <source>
        <dbReference type="ARBA" id="ARBA00022692"/>
    </source>
</evidence>
<feature type="transmembrane region" description="Helical" evidence="11">
    <location>
        <begin position="732"/>
        <end position="754"/>
    </location>
</feature>
<dbReference type="Pfam" id="PF00520">
    <property type="entry name" value="Ion_trans"/>
    <property type="match status" value="1"/>
</dbReference>
<evidence type="ECO:0000256" key="6">
    <source>
        <dbReference type="ARBA" id="ARBA00022989"/>
    </source>
</evidence>
<evidence type="ECO:0000256" key="5">
    <source>
        <dbReference type="ARBA" id="ARBA00022840"/>
    </source>
</evidence>
<dbReference type="InterPro" id="IPR011992">
    <property type="entry name" value="EF-hand-dom_pair"/>
</dbReference>
<reference evidence="14" key="1">
    <citation type="submission" date="2023-08" db="EMBL/GenBank/DDBJ databases">
        <authorList>
            <person name="Chen Y."/>
            <person name="Shah S."/>
            <person name="Dougan E. K."/>
            <person name="Thang M."/>
            <person name="Chan C."/>
        </authorList>
    </citation>
    <scope>NUCLEOTIDE SEQUENCE</scope>
</reference>
<comment type="caution">
    <text evidence="14">The sequence shown here is derived from an EMBL/GenBank/DDBJ whole genome shotgun (WGS) entry which is preliminary data.</text>
</comment>
<evidence type="ECO:0000313" key="15">
    <source>
        <dbReference type="Proteomes" id="UP001178507"/>
    </source>
</evidence>
<sequence length="1102" mass="122024">MEASPGPIKGSSSIPGPLLWLHSCHGLDASQLQSLPVNRRAGSVAEAFAQEADRSDRMLGVQCHLDDATLYVEMRNHELVPVASLFLAELSYCALASDWADMAVMAIVPTGSGGISEAAVAKTGQGWFVILQGLRVAMDLMDLLSVRGCLRNDLGQSFAMAHEGDCTIGEGAYATVYHMQARDGRAVAVKQMNYTTDYESIAREVSALVEVQGDHIIGFRGIFWSMEQEHIRFTAIFDLAPCGDLLFKILKNGAMTEATARPLFSGILRGLKRIHDHDLVHRDIKTENILLQKGNIPMVADFGLACKVWDEQQMARRCGSAGFVAPEVCLGTPYDSKVDNFGAGVILFFLLSKEMPFSSPDRDSAATMRKTVKCSLHLQRPPFNEMTSRLRNMLRQLICKNQEDRLTAAAALEHSWMTGKSDKTSGSSSKKKEQVLMELPKPEAKRYTGEAVTLPPPLPATPAQCRGFYFAGAAKVSHCCRCVQELTSQLPLSEALISRLHKPMSVRVRVRGYAIAMGKLDDEQPLQAILRRADDRLAELCGDLCSHVAQELRSATETLLRKVDGHLADRTPSKFQDSSPRHSSLQAPGGRLAPSPSPRMARTAWADDASVEPKRKPARSLTRALTGALCTTSRALHELELEGEEMPRRLEGRGLVPPGASNRVVPVSREPVGQAESDQGERSGGLHPSLSTKDFKGATERIFGLMPQNSADFSVVGMSPLQLRVRVWLQSSWFQCLVMSMVMLHSLLTGYVINTMSTTGQMQPGPVVDALNIFFCIFFALEVAARLYVYRVRFFTTYGCAWNIMDFVVTLFHIFEEIANIIAWATASNELEIASGSVVRTIRVLRGIKVLRLIRFVRYAEDLQLIVSCLILSFRTFLWSIGLLVMTFYVMAIYVTQTAYMHRREFPQSSANDGLEKWWGSIFVSMLSVLQALSGGVDWNDLVQPLLAISPGFALVFVLYIGFCFFALLNVIAGTYVEKVSRQAADLKARTQILKARRVFQAIDQDHSGYISLEEIQNQTATSVVLDFFESVDVDASEAQYLLEVLDMDGSGTIHFEEFLQGTIRLNSAARAADLLLVAREMKRFFHQSNLELQLIKKQLGM</sequence>
<name>A0AA36J8X2_9DINO</name>
<keyword evidence="5 9" id="KW-0067">ATP-binding</keyword>
<feature type="domain" description="EF-hand" evidence="13">
    <location>
        <begin position="991"/>
        <end position="1026"/>
    </location>
</feature>
<dbReference type="PROSITE" id="PS00018">
    <property type="entry name" value="EF_HAND_1"/>
    <property type="match status" value="1"/>
</dbReference>
<dbReference type="Pfam" id="PF00069">
    <property type="entry name" value="Pkinase"/>
    <property type="match status" value="1"/>
</dbReference>
<dbReference type="EMBL" id="CAUJNA010003406">
    <property type="protein sequence ID" value="CAJ1401264.1"/>
    <property type="molecule type" value="Genomic_DNA"/>
</dbReference>
<dbReference type="Gene3D" id="1.10.238.10">
    <property type="entry name" value="EF-hand"/>
    <property type="match status" value="1"/>
</dbReference>
<feature type="domain" description="Protein kinase" evidence="12">
    <location>
        <begin position="162"/>
        <end position="417"/>
    </location>
</feature>
<evidence type="ECO:0000256" key="10">
    <source>
        <dbReference type="SAM" id="MobiDB-lite"/>
    </source>
</evidence>
<evidence type="ECO:0000259" key="13">
    <source>
        <dbReference type="PROSITE" id="PS50222"/>
    </source>
</evidence>
<feature type="domain" description="EF-hand" evidence="13">
    <location>
        <begin position="1034"/>
        <end position="1069"/>
    </location>
</feature>
<keyword evidence="7 11" id="KW-0472">Membrane</keyword>
<feature type="transmembrane region" description="Helical" evidence="11">
    <location>
        <begin position="949"/>
        <end position="973"/>
    </location>
</feature>
<feature type="compositionally biased region" description="Polar residues" evidence="10">
    <location>
        <begin position="573"/>
        <end position="586"/>
    </location>
</feature>
<dbReference type="CDD" id="cd00051">
    <property type="entry name" value="EFh"/>
    <property type="match status" value="1"/>
</dbReference>
<keyword evidence="6 11" id="KW-1133">Transmembrane helix</keyword>
<dbReference type="InterPro" id="IPR027359">
    <property type="entry name" value="Volt_channel_dom_sf"/>
</dbReference>
<dbReference type="PROSITE" id="PS50011">
    <property type="entry name" value="PROTEIN_KINASE_DOM"/>
    <property type="match status" value="1"/>
</dbReference>
<dbReference type="InterPro" id="IPR008271">
    <property type="entry name" value="Ser/Thr_kinase_AS"/>
</dbReference>
<dbReference type="InterPro" id="IPR018247">
    <property type="entry name" value="EF_Hand_1_Ca_BS"/>
</dbReference>
<comment type="subcellular location">
    <subcellularLocation>
        <location evidence="1">Membrane</location>
        <topology evidence="1">Multi-pass membrane protein</topology>
    </subcellularLocation>
</comment>
<dbReference type="PANTHER" id="PTHR24347">
    <property type="entry name" value="SERINE/THREONINE-PROTEIN KINASE"/>
    <property type="match status" value="1"/>
</dbReference>
<dbReference type="Pfam" id="PF13499">
    <property type="entry name" value="EF-hand_7"/>
    <property type="match status" value="1"/>
</dbReference>
<dbReference type="InterPro" id="IPR005821">
    <property type="entry name" value="Ion_trans_dom"/>
</dbReference>
<dbReference type="GO" id="GO:0016020">
    <property type="term" value="C:membrane"/>
    <property type="evidence" value="ECO:0007669"/>
    <property type="project" value="UniProtKB-SubCell"/>
</dbReference>
<dbReference type="SUPFAM" id="SSF47473">
    <property type="entry name" value="EF-hand"/>
    <property type="match status" value="1"/>
</dbReference>
<proteinExistence type="inferred from homology"/>
<evidence type="ECO:0000259" key="12">
    <source>
        <dbReference type="PROSITE" id="PS50011"/>
    </source>
</evidence>
<dbReference type="PROSITE" id="PS00107">
    <property type="entry name" value="PROTEIN_KINASE_ATP"/>
    <property type="match status" value="1"/>
</dbReference>
<dbReference type="SMART" id="SM00220">
    <property type="entry name" value="S_TKc"/>
    <property type="match status" value="1"/>
</dbReference>
<dbReference type="SMART" id="SM00054">
    <property type="entry name" value="EFh"/>
    <property type="match status" value="2"/>
</dbReference>